<protein>
    <submittedName>
        <fullName evidence="1">Uncharacterized protein</fullName>
    </submittedName>
</protein>
<dbReference type="EMBL" id="JAFBDZ010000004">
    <property type="protein sequence ID" value="MBM7587274.1"/>
    <property type="molecule type" value="Genomic_DNA"/>
</dbReference>
<evidence type="ECO:0000313" key="1">
    <source>
        <dbReference type="EMBL" id="MBM7587274.1"/>
    </source>
</evidence>
<proteinExistence type="predicted"/>
<evidence type="ECO:0000313" key="2">
    <source>
        <dbReference type="Proteomes" id="UP001646157"/>
    </source>
</evidence>
<dbReference type="RefSeq" id="WP_205174468.1">
    <property type="nucleotide sequence ID" value="NZ_JAFBDZ010000004.1"/>
</dbReference>
<comment type="caution">
    <text evidence="1">The sequence shown here is derived from an EMBL/GenBank/DDBJ whole genome shotgun (WGS) entry which is preliminary data.</text>
</comment>
<name>A0ABS2NHD5_9BACI</name>
<sequence length="48" mass="5678">MSRQGSGIIKCILKDHFDGFWKLNEARFSESYQHDLKETIIFYLGLLK</sequence>
<gene>
    <name evidence="1" type="ORF">JOC86_003847</name>
</gene>
<keyword evidence="2" id="KW-1185">Reference proteome</keyword>
<organism evidence="1 2">
    <name type="scientific">Rossellomorea pakistanensis</name>
    <dbReference type="NCBI Taxonomy" id="992288"/>
    <lineage>
        <taxon>Bacteria</taxon>
        <taxon>Bacillati</taxon>
        <taxon>Bacillota</taxon>
        <taxon>Bacilli</taxon>
        <taxon>Bacillales</taxon>
        <taxon>Bacillaceae</taxon>
        <taxon>Rossellomorea</taxon>
    </lineage>
</organism>
<reference evidence="1 2" key="1">
    <citation type="submission" date="2021-01" db="EMBL/GenBank/DDBJ databases">
        <title>Genomic Encyclopedia of Type Strains, Phase IV (KMG-IV): sequencing the most valuable type-strain genomes for metagenomic binning, comparative biology and taxonomic classification.</title>
        <authorList>
            <person name="Goeker M."/>
        </authorList>
    </citation>
    <scope>NUCLEOTIDE SEQUENCE [LARGE SCALE GENOMIC DNA]</scope>
    <source>
        <strain evidence="1 2">DSM 24834</strain>
    </source>
</reference>
<dbReference type="Proteomes" id="UP001646157">
    <property type="component" value="Unassembled WGS sequence"/>
</dbReference>
<accession>A0ABS2NHD5</accession>